<dbReference type="AlphaFoldDB" id="A0A329U4E0"/>
<dbReference type="SUPFAM" id="SSF55729">
    <property type="entry name" value="Acyl-CoA N-acyltransferases (Nat)"/>
    <property type="match status" value="1"/>
</dbReference>
<reference evidence="1 2" key="1">
    <citation type="submission" date="2018-02" db="EMBL/GenBank/DDBJ databases">
        <title>Complete genome sequencing of Faecalibacterium prausnitzii strains isolated from the human gut.</title>
        <authorList>
            <person name="Fitzgerald B.C."/>
            <person name="Shkoporov A.N."/>
            <person name="Ross P.R."/>
            <person name="Hill C."/>
        </authorList>
    </citation>
    <scope>NUCLEOTIDE SEQUENCE [LARGE SCALE GENOMIC DNA]</scope>
    <source>
        <strain evidence="1 2">APC923/51-1</strain>
    </source>
</reference>
<proteinExistence type="predicted"/>
<name>A0A329U4E0_9FIRM</name>
<dbReference type="CDD" id="cd04301">
    <property type="entry name" value="NAT_SF"/>
    <property type="match status" value="1"/>
</dbReference>
<organism evidence="1 2">
    <name type="scientific">Faecalibacterium prausnitzii</name>
    <dbReference type="NCBI Taxonomy" id="853"/>
    <lineage>
        <taxon>Bacteria</taxon>
        <taxon>Bacillati</taxon>
        <taxon>Bacillota</taxon>
        <taxon>Clostridia</taxon>
        <taxon>Eubacteriales</taxon>
        <taxon>Oscillospiraceae</taxon>
        <taxon>Faecalibacterium</taxon>
    </lineage>
</organism>
<gene>
    <name evidence="1" type="ORF">C4N24_11920</name>
</gene>
<dbReference type="RefSeq" id="WP_112091596.1">
    <property type="nucleotide sequence ID" value="NZ_PRLD01000013.1"/>
</dbReference>
<evidence type="ECO:0000313" key="1">
    <source>
        <dbReference type="EMBL" id="RAW56140.1"/>
    </source>
</evidence>
<dbReference type="GO" id="GO:0016740">
    <property type="term" value="F:transferase activity"/>
    <property type="evidence" value="ECO:0007669"/>
    <property type="project" value="UniProtKB-KW"/>
</dbReference>
<dbReference type="EMBL" id="PRLD01000013">
    <property type="protein sequence ID" value="RAW56140.1"/>
    <property type="molecule type" value="Genomic_DNA"/>
</dbReference>
<keyword evidence="1" id="KW-0808">Transferase</keyword>
<evidence type="ECO:0000313" key="2">
    <source>
        <dbReference type="Proteomes" id="UP000251281"/>
    </source>
</evidence>
<accession>A0A329U4E0</accession>
<dbReference type="Gene3D" id="3.40.630.30">
    <property type="match status" value="1"/>
</dbReference>
<dbReference type="InterPro" id="IPR016181">
    <property type="entry name" value="Acyl_CoA_acyltransferase"/>
</dbReference>
<protein>
    <submittedName>
        <fullName evidence="1">N-acetyltransferase</fullName>
    </submittedName>
</protein>
<dbReference type="Proteomes" id="UP000251281">
    <property type="component" value="Unassembled WGS sequence"/>
</dbReference>
<comment type="caution">
    <text evidence="1">The sequence shown here is derived from an EMBL/GenBank/DDBJ whole genome shotgun (WGS) entry which is preliminary data.</text>
</comment>
<sequence length="206" mass="23030">MKVTTLDEKSIRDIGHAFGYYDYGEETGMSAAFSGKEATANYICAYVRGVLRGGFLHTTSERGEGYIAYKLPKEKMGLKTMWPIACGMLHNSTLKRLLRFGIAIKRGGASLQDRMDREKKPYIFVGLVCVREKYQGQGYMRKVLNFAFAEGDRLGVPVILETDAKSKCDKYVHLGMELAGMHDLGAFGKLYDLIRYPEPTKANGTV</sequence>